<protein>
    <recommendedName>
        <fullName evidence="2">PiggyBac transposable element-derived protein domain-containing protein</fullName>
    </recommendedName>
</protein>
<dbReference type="Proteomes" id="UP000002358">
    <property type="component" value="Unassembled WGS sequence"/>
</dbReference>
<dbReference type="Pfam" id="PF13843">
    <property type="entry name" value="DDE_Tnp_1_7"/>
    <property type="match status" value="2"/>
</dbReference>
<feature type="domain" description="PiggyBac transposable element-derived protein" evidence="2">
    <location>
        <begin position="176"/>
        <end position="254"/>
    </location>
</feature>
<proteinExistence type="predicted"/>
<dbReference type="AlphaFoldDB" id="A0A7M7Q922"/>
<sequence length="345" mass="39998">MPRRRIRDLPNLVEDSDSDEGQHIDVAFIPNEYESSDGDSDGDPNEDILSNELPSGSYEHVKSTYTSTQKLLEPNHKYSWKNDALNDISPHVESNFNISPISSLQSKNALELKSIRDYWSKKRILQCPVIAELMSRNNFVAIKKNIRFYKLQDTDQNDKVWKVRTLYDMFLMDSKPVSILSSKYGNEPKVEMQRWQESSKKSILFPYCFSMYNQHMGGVDLHDQHCNALMPTIRSKKWTWCLVLQLIQASLANATVIYNKLHPDEKKGSKDIVQDVCEYYIDKLSSKRPPKRQKQSKPSSQEHLMKHGSLRKCGISTCRTRTEWYCEKCSIPVCKSHKVGHDNEQ</sequence>
<accession>A0A7M7Q922</accession>
<dbReference type="PANTHER" id="PTHR46599">
    <property type="entry name" value="PIGGYBAC TRANSPOSABLE ELEMENT-DERIVED PROTEIN 4"/>
    <property type="match status" value="1"/>
</dbReference>
<dbReference type="RefSeq" id="XP_031781782.1">
    <property type="nucleotide sequence ID" value="XM_031925922.1"/>
</dbReference>
<feature type="region of interest" description="Disordered" evidence="1">
    <location>
        <begin position="1"/>
        <end position="54"/>
    </location>
</feature>
<name>A0A7M7Q922_NASVI</name>
<evidence type="ECO:0000313" key="3">
    <source>
        <dbReference type="EnsemblMetazoa" id="XP_031781782"/>
    </source>
</evidence>
<dbReference type="InParanoid" id="A0A7M7Q922"/>
<dbReference type="OrthoDB" id="6675168at2759"/>
<evidence type="ECO:0000259" key="2">
    <source>
        <dbReference type="Pfam" id="PF13843"/>
    </source>
</evidence>
<dbReference type="InterPro" id="IPR029526">
    <property type="entry name" value="PGBD"/>
</dbReference>
<evidence type="ECO:0000313" key="4">
    <source>
        <dbReference type="Proteomes" id="UP000002358"/>
    </source>
</evidence>
<organism evidence="3 4">
    <name type="scientific">Nasonia vitripennis</name>
    <name type="common">Parasitic wasp</name>
    <dbReference type="NCBI Taxonomy" id="7425"/>
    <lineage>
        <taxon>Eukaryota</taxon>
        <taxon>Metazoa</taxon>
        <taxon>Ecdysozoa</taxon>
        <taxon>Arthropoda</taxon>
        <taxon>Hexapoda</taxon>
        <taxon>Insecta</taxon>
        <taxon>Pterygota</taxon>
        <taxon>Neoptera</taxon>
        <taxon>Endopterygota</taxon>
        <taxon>Hymenoptera</taxon>
        <taxon>Apocrita</taxon>
        <taxon>Proctotrupomorpha</taxon>
        <taxon>Chalcidoidea</taxon>
        <taxon>Pteromalidae</taxon>
        <taxon>Pteromalinae</taxon>
        <taxon>Nasonia</taxon>
    </lineage>
</organism>
<dbReference type="KEGG" id="nvi:116416707"/>
<dbReference type="EnsemblMetazoa" id="XM_031925922">
    <property type="protein sequence ID" value="XP_031781782"/>
    <property type="gene ID" value="LOC116416707"/>
</dbReference>
<feature type="compositionally biased region" description="Basic residues" evidence="1">
    <location>
        <begin position="286"/>
        <end position="295"/>
    </location>
</feature>
<dbReference type="GeneID" id="116416707"/>
<feature type="region of interest" description="Disordered" evidence="1">
    <location>
        <begin position="286"/>
        <end position="305"/>
    </location>
</feature>
<dbReference type="PANTHER" id="PTHR46599:SF3">
    <property type="entry name" value="PIGGYBAC TRANSPOSABLE ELEMENT-DERIVED PROTEIN 4"/>
    <property type="match status" value="1"/>
</dbReference>
<reference evidence="3" key="1">
    <citation type="submission" date="2021-01" db="UniProtKB">
        <authorList>
            <consortium name="EnsemblMetazoa"/>
        </authorList>
    </citation>
    <scope>IDENTIFICATION</scope>
</reference>
<keyword evidence="4" id="KW-1185">Reference proteome</keyword>
<evidence type="ECO:0000256" key="1">
    <source>
        <dbReference type="SAM" id="MobiDB-lite"/>
    </source>
</evidence>
<feature type="domain" description="PiggyBac transposable element-derived protein" evidence="2">
    <location>
        <begin position="111"/>
        <end position="170"/>
    </location>
</feature>
<feature type="compositionally biased region" description="Acidic residues" evidence="1">
    <location>
        <begin position="34"/>
        <end position="46"/>
    </location>
</feature>